<sequence>MTRNICRMMIVLLAFTAAGCNKMLDEDVVSNVNDDFYNTTGGFTAAVNGSYVAMRSFYSTERGMSLTVFGTDTYTNGSDGNFKFANQYTSQLDARYSHLQELWDATYQAINTCNVVVDRADAIEGLDSTVKRSGVGEARFCRAHYHFMLMQLFGAIPLQLHENTEIVTEAHRDSIPAIYDAIIADLVYAAENLPVAATEWGRATKPAAEHLLARVYLTRASSSAAQSTDYDNAALYAQRVINDYSFSLLPDVGDVWAQGNEDNAETVWAAQYTSDPLYNSDDNNACRFFLMQYDILPGMKRDLANGTPWKRFRPTRFLLDTLYAERVHDTRYEKFFTTVWFVNNPSGALQSGDTSVWMPGYNVPDAEINSKPYLLVPPRNYTQVLYPSLNKFADALRPDNQASGVRPFIAFRLAEDYLVAAEALMMKGDNATAASFINALRVRAARQGATQEETTAHQEAMKITPGQLNIDFILDERGRELVGEQLRWFDLKRTGKLLERVKAHNPDGGANILPKHRLRPIPQSQLDRVSNPAEFPQNEGY</sequence>
<protein>
    <submittedName>
        <fullName evidence="9">Putative outer membrane starch-binding protein</fullName>
    </submittedName>
</protein>
<feature type="domain" description="SusD-like N-terminal" evidence="8">
    <location>
        <begin position="43"/>
        <end position="217"/>
    </location>
</feature>
<keyword evidence="3 6" id="KW-0732">Signal</keyword>
<dbReference type="EMBL" id="VLLG01000002">
    <property type="protein sequence ID" value="TWI91072.1"/>
    <property type="molecule type" value="Genomic_DNA"/>
</dbReference>
<dbReference type="InterPro" id="IPR011990">
    <property type="entry name" value="TPR-like_helical_dom_sf"/>
</dbReference>
<dbReference type="PROSITE" id="PS51257">
    <property type="entry name" value="PROKAR_LIPOPROTEIN"/>
    <property type="match status" value="1"/>
</dbReference>
<reference evidence="9 10" key="1">
    <citation type="journal article" date="2013" name="Stand. Genomic Sci.">
        <title>Genomic Encyclopedia of Type Strains, Phase I: The one thousand microbial genomes (KMG-I) project.</title>
        <authorList>
            <person name="Kyrpides N.C."/>
            <person name="Woyke T."/>
            <person name="Eisen J.A."/>
            <person name="Garrity G."/>
            <person name="Lilburn T.G."/>
            <person name="Beck B.J."/>
            <person name="Whitman W.B."/>
            <person name="Hugenholtz P."/>
            <person name="Klenk H.P."/>
        </authorList>
    </citation>
    <scope>NUCLEOTIDE SEQUENCE [LARGE SCALE GENOMIC DNA]</scope>
    <source>
        <strain evidence="9 10">DSM 13484</strain>
    </source>
</reference>
<feature type="domain" description="RagB/SusD" evidence="7">
    <location>
        <begin position="375"/>
        <end position="541"/>
    </location>
</feature>
<keyword evidence="5" id="KW-0998">Cell outer membrane</keyword>
<dbReference type="Gene3D" id="1.25.40.390">
    <property type="match status" value="1"/>
</dbReference>
<evidence type="ECO:0000259" key="8">
    <source>
        <dbReference type="Pfam" id="PF14322"/>
    </source>
</evidence>
<dbReference type="SUPFAM" id="SSF48452">
    <property type="entry name" value="TPR-like"/>
    <property type="match status" value="1"/>
</dbReference>
<evidence type="ECO:0000313" key="10">
    <source>
        <dbReference type="Proteomes" id="UP000316778"/>
    </source>
</evidence>
<gene>
    <name evidence="9" type="ORF">LX66_0434</name>
</gene>
<comment type="subcellular location">
    <subcellularLocation>
        <location evidence="1">Cell outer membrane</location>
    </subcellularLocation>
</comment>
<dbReference type="Pfam" id="PF07980">
    <property type="entry name" value="SusD_RagB"/>
    <property type="match status" value="1"/>
</dbReference>
<keyword evidence="4" id="KW-0472">Membrane</keyword>
<accession>A0A562TC45</accession>
<comment type="similarity">
    <text evidence="2">Belongs to the SusD family.</text>
</comment>
<dbReference type="AlphaFoldDB" id="A0A562TC45"/>
<evidence type="ECO:0000259" key="7">
    <source>
        <dbReference type="Pfam" id="PF07980"/>
    </source>
</evidence>
<proteinExistence type="inferred from homology"/>
<dbReference type="GO" id="GO:0009279">
    <property type="term" value="C:cell outer membrane"/>
    <property type="evidence" value="ECO:0007669"/>
    <property type="project" value="UniProtKB-SubCell"/>
</dbReference>
<name>A0A562TC45_CHIJA</name>
<evidence type="ECO:0000256" key="6">
    <source>
        <dbReference type="SAM" id="SignalP"/>
    </source>
</evidence>
<dbReference type="Proteomes" id="UP000316778">
    <property type="component" value="Unassembled WGS sequence"/>
</dbReference>
<evidence type="ECO:0000313" key="9">
    <source>
        <dbReference type="EMBL" id="TWI91072.1"/>
    </source>
</evidence>
<evidence type="ECO:0000256" key="2">
    <source>
        <dbReference type="ARBA" id="ARBA00006275"/>
    </source>
</evidence>
<dbReference type="Pfam" id="PF14322">
    <property type="entry name" value="SusD-like_3"/>
    <property type="match status" value="1"/>
</dbReference>
<dbReference type="InterPro" id="IPR033985">
    <property type="entry name" value="SusD-like_N"/>
</dbReference>
<comment type="caution">
    <text evidence="9">The sequence shown here is derived from an EMBL/GenBank/DDBJ whole genome shotgun (WGS) entry which is preliminary data.</text>
</comment>
<evidence type="ECO:0000256" key="1">
    <source>
        <dbReference type="ARBA" id="ARBA00004442"/>
    </source>
</evidence>
<evidence type="ECO:0000256" key="3">
    <source>
        <dbReference type="ARBA" id="ARBA00022729"/>
    </source>
</evidence>
<keyword evidence="10" id="KW-1185">Reference proteome</keyword>
<dbReference type="RefSeq" id="WP_211365949.1">
    <property type="nucleotide sequence ID" value="NZ_BAAAFY010000001.1"/>
</dbReference>
<feature type="signal peptide" evidence="6">
    <location>
        <begin position="1"/>
        <end position="19"/>
    </location>
</feature>
<organism evidence="9 10">
    <name type="scientific">Chitinophaga japonensis</name>
    <name type="common">Flexibacter japonensis</name>
    <dbReference type="NCBI Taxonomy" id="104662"/>
    <lineage>
        <taxon>Bacteria</taxon>
        <taxon>Pseudomonadati</taxon>
        <taxon>Bacteroidota</taxon>
        <taxon>Chitinophagia</taxon>
        <taxon>Chitinophagales</taxon>
        <taxon>Chitinophagaceae</taxon>
        <taxon>Chitinophaga</taxon>
    </lineage>
</organism>
<dbReference type="InterPro" id="IPR012944">
    <property type="entry name" value="SusD_RagB_dom"/>
</dbReference>
<evidence type="ECO:0000256" key="4">
    <source>
        <dbReference type="ARBA" id="ARBA00023136"/>
    </source>
</evidence>
<evidence type="ECO:0000256" key="5">
    <source>
        <dbReference type="ARBA" id="ARBA00023237"/>
    </source>
</evidence>
<feature type="chain" id="PRO_5021802227" evidence="6">
    <location>
        <begin position="20"/>
        <end position="541"/>
    </location>
</feature>